<feature type="compositionally biased region" description="Basic and acidic residues" evidence="1">
    <location>
        <begin position="30"/>
        <end position="53"/>
    </location>
</feature>
<name>A0A9Q1E8V3_SYNKA</name>
<evidence type="ECO:0000256" key="1">
    <source>
        <dbReference type="SAM" id="MobiDB-lite"/>
    </source>
</evidence>
<reference evidence="2" key="1">
    <citation type="journal article" date="2023" name="Science">
        <title>Genome structures resolve the early diversification of teleost fishes.</title>
        <authorList>
            <person name="Parey E."/>
            <person name="Louis A."/>
            <person name="Montfort J."/>
            <person name="Bouchez O."/>
            <person name="Roques C."/>
            <person name="Iampietro C."/>
            <person name="Lluch J."/>
            <person name="Castinel A."/>
            <person name="Donnadieu C."/>
            <person name="Desvignes T."/>
            <person name="Floi Bucao C."/>
            <person name="Jouanno E."/>
            <person name="Wen M."/>
            <person name="Mejri S."/>
            <person name="Dirks R."/>
            <person name="Jansen H."/>
            <person name="Henkel C."/>
            <person name="Chen W.J."/>
            <person name="Zahm M."/>
            <person name="Cabau C."/>
            <person name="Klopp C."/>
            <person name="Thompson A.W."/>
            <person name="Robinson-Rechavi M."/>
            <person name="Braasch I."/>
            <person name="Lecointre G."/>
            <person name="Bobe J."/>
            <person name="Postlethwait J.H."/>
            <person name="Berthelot C."/>
            <person name="Roest Crollius H."/>
            <person name="Guiguen Y."/>
        </authorList>
    </citation>
    <scope>NUCLEOTIDE SEQUENCE</scope>
    <source>
        <strain evidence="2">WJC10195</strain>
    </source>
</reference>
<protein>
    <submittedName>
        <fullName evidence="2">Uncharacterized protein</fullName>
    </submittedName>
</protein>
<proteinExistence type="predicted"/>
<feature type="compositionally biased region" description="Basic and acidic residues" evidence="1">
    <location>
        <begin position="10"/>
        <end position="23"/>
    </location>
</feature>
<feature type="region of interest" description="Disordered" evidence="1">
    <location>
        <begin position="87"/>
        <end position="108"/>
    </location>
</feature>
<sequence length="164" mass="17738">MPERGQSCQEEAKARREENRAERTTCVPPRRREGAGLRARREPLTDTSADRSQHSGGEGGSSGRGDADLMRLDGIGRAGVEGVRAALRGGEGASGPPQLHHPDLGNGDRHRASSENLLWIIPGFFWRGSPRCHGDVSQPWLVRNRARACNPPATVGDRRAGYGV</sequence>
<dbReference type="EMBL" id="JAINUF010000021">
    <property type="protein sequence ID" value="KAJ8334312.1"/>
    <property type="molecule type" value="Genomic_DNA"/>
</dbReference>
<comment type="caution">
    <text evidence="2">The sequence shown here is derived from an EMBL/GenBank/DDBJ whole genome shotgun (WGS) entry which is preliminary data.</text>
</comment>
<accession>A0A9Q1E8V3</accession>
<evidence type="ECO:0000313" key="3">
    <source>
        <dbReference type="Proteomes" id="UP001152622"/>
    </source>
</evidence>
<organism evidence="2 3">
    <name type="scientific">Synaphobranchus kaupii</name>
    <name type="common">Kaup's arrowtooth eel</name>
    <dbReference type="NCBI Taxonomy" id="118154"/>
    <lineage>
        <taxon>Eukaryota</taxon>
        <taxon>Metazoa</taxon>
        <taxon>Chordata</taxon>
        <taxon>Craniata</taxon>
        <taxon>Vertebrata</taxon>
        <taxon>Euteleostomi</taxon>
        <taxon>Actinopterygii</taxon>
        <taxon>Neopterygii</taxon>
        <taxon>Teleostei</taxon>
        <taxon>Anguilliformes</taxon>
        <taxon>Synaphobranchidae</taxon>
        <taxon>Synaphobranchus</taxon>
    </lineage>
</organism>
<gene>
    <name evidence="2" type="ORF">SKAU_G00399510</name>
</gene>
<evidence type="ECO:0000313" key="2">
    <source>
        <dbReference type="EMBL" id="KAJ8334312.1"/>
    </source>
</evidence>
<dbReference type="Proteomes" id="UP001152622">
    <property type="component" value="Chromosome 21"/>
</dbReference>
<feature type="region of interest" description="Disordered" evidence="1">
    <location>
        <begin position="1"/>
        <end position="71"/>
    </location>
</feature>
<dbReference type="AlphaFoldDB" id="A0A9Q1E8V3"/>
<keyword evidence="3" id="KW-1185">Reference proteome</keyword>